<dbReference type="EMBL" id="QXFZ01000046">
    <property type="protein sequence ID" value="KAE9137388.1"/>
    <property type="molecule type" value="Genomic_DNA"/>
</dbReference>
<feature type="region of interest" description="Disordered" evidence="1">
    <location>
        <begin position="229"/>
        <end position="312"/>
    </location>
</feature>
<name>A0A6A3TN50_9STRA</name>
<dbReference type="AlphaFoldDB" id="A0A6A3TN50"/>
<gene>
    <name evidence="8" type="ORF">PF001_g2922</name>
    <name evidence="7" type="ORF">PF004_g2795</name>
    <name evidence="6" type="ORF">PF005_g3575</name>
    <name evidence="5" type="ORF">PF006_g2828</name>
    <name evidence="4" type="ORF">PF007_g1834</name>
    <name evidence="2" type="ORF">PF009_g2228</name>
    <name evidence="3" type="ORF">PF010_g3166</name>
</gene>
<dbReference type="Proteomes" id="UP000437068">
    <property type="component" value="Unassembled WGS sequence"/>
</dbReference>
<evidence type="ECO:0000313" key="11">
    <source>
        <dbReference type="Proteomes" id="UP000437068"/>
    </source>
</evidence>
<feature type="region of interest" description="Disordered" evidence="1">
    <location>
        <begin position="487"/>
        <end position="521"/>
    </location>
</feature>
<dbReference type="OrthoDB" id="168166at2759"/>
<dbReference type="Proteomes" id="UP000433483">
    <property type="component" value="Unassembled WGS sequence"/>
</dbReference>
<evidence type="ECO:0000313" key="15">
    <source>
        <dbReference type="Proteomes" id="UP000488956"/>
    </source>
</evidence>
<evidence type="ECO:0000313" key="3">
    <source>
        <dbReference type="EMBL" id="KAE9132509.1"/>
    </source>
</evidence>
<evidence type="ECO:0000313" key="4">
    <source>
        <dbReference type="EMBL" id="KAE9137388.1"/>
    </source>
</evidence>
<dbReference type="EMBL" id="QXGA01000084">
    <property type="protein sequence ID" value="KAE9153001.1"/>
    <property type="molecule type" value="Genomic_DNA"/>
</dbReference>
<dbReference type="EMBL" id="QXGE01000087">
    <property type="protein sequence ID" value="KAE9325489.1"/>
    <property type="molecule type" value="Genomic_DNA"/>
</dbReference>
<organism evidence="4 13">
    <name type="scientific">Phytophthora fragariae</name>
    <dbReference type="NCBI Taxonomy" id="53985"/>
    <lineage>
        <taxon>Eukaryota</taxon>
        <taxon>Sar</taxon>
        <taxon>Stramenopiles</taxon>
        <taxon>Oomycota</taxon>
        <taxon>Peronosporomycetes</taxon>
        <taxon>Peronosporales</taxon>
        <taxon>Peronosporaceae</taxon>
        <taxon>Phytophthora</taxon>
    </lineage>
</organism>
<evidence type="ECO:0000313" key="7">
    <source>
        <dbReference type="EMBL" id="KAE9250741.1"/>
    </source>
</evidence>
<evidence type="ECO:0000313" key="8">
    <source>
        <dbReference type="EMBL" id="KAE9325489.1"/>
    </source>
</evidence>
<evidence type="ECO:0000313" key="13">
    <source>
        <dbReference type="Proteomes" id="UP000441208"/>
    </source>
</evidence>
<feature type="region of interest" description="Disordered" evidence="1">
    <location>
        <begin position="355"/>
        <end position="394"/>
    </location>
</feature>
<evidence type="ECO:0000313" key="14">
    <source>
        <dbReference type="Proteomes" id="UP000476176"/>
    </source>
</evidence>
<evidence type="ECO:0000256" key="1">
    <source>
        <dbReference type="SAM" id="MobiDB-lite"/>
    </source>
</evidence>
<evidence type="ECO:0000313" key="5">
    <source>
        <dbReference type="EMBL" id="KAE9153001.1"/>
    </source>
</evidence>
<proteinExistence type="predicted"/>
<feature type="compositionally biased region" description="Acidic residues" evidence="1">
    <location>
        <begin position="487"/>
        <end position="501"/>
    </location>
</feature>
<dbReference type="Proteomes" id="UP000476176">
    <property type="component" value="Unassembled WGS sequence"/>
</dbReference>
<accession>A0A6A3TN50</accession>
<dbReference type="Proteomes" id="UP000488956">
    <property type="component" value="Unassembled WGS sequence"/>
</dbReference>
<protein>
    <submittedName>
        <fullName evidence="4">Uncharacterized protein</fullName>
    </submittedName>
</protein>
<evidence type="ECO:0000313" key="9">
    <source>
        <dbReference type="Proteomes" id="UP000429523"/>
    </source>
</evidence>
<dbReference type="EMBL" id="QXFX01000095">
    <property type="protein sequence ID" value="KAE9132509.1"/>
    <property type="molecule type" value="Genomic_DNA"/>
</dbReference>
<dbReference type="EMBL" id="QXGB01000106">
    <property type="protein sequence ID" value="KAE9230209.1"/>
    <property type="molecule type" value="Genomic_DNA"/>
</dbReference>
<dbReference type="EMBL" id="QXGF01000057">
    <property type="protein sequence ID" value="KAE8948207.1"/>
    <property type="molecule type" value="Genomic_DNA"/>
</dbReference>
<evidence type="ECO:0000313" key="12">
    <source>
        <dbReference type="Proteomes" id="UP000440732"/>
    </source>
</evidence>
<reference evidence="9 10" key="1">
    <citation type="submission" date="2018-08" db="EMBL/GenBank/DDBJ databases">
        <title>Genomic investigation of the strawberry pathogen Phytophthora fragariae indicates pathogenicity is determined by transcriptional variation in three key races.</title>
        <authorList>
            <person name="Adams T.M."/>
            <person name="Armitage A.D."/>
            <person name="Sobczyk M.K."/>
            <person name="Bates H.J."/>
            <person name="Dunwell J.M."/>
            <person name="Nellist C.F."/>
            <person name="Harrison R.J."/>
        </authorList>
    </citation>
    <scope>NUCLEOTIDE SEQUENCE [LARGE SCALE GENOMIC DNA]</scope>
    <source>
        <strain evidence="8 11">A4</strain>
        <strain evidence="7 14">BC-23</strain>
        <strain evidence="6 10">NOV-27</strain>
        <strain evidence="5 12">NOV-5</strain>
        <strain evidence="4 13">NOV-71</strain>
        <strain evidence="2 9">NOV-9</strain>
        <strain evidence="3 15">ONT-3</strain>
    </source>
</reference>
<dbReference type="Proteomes" id="UP000440732">
    <property type="component" value="Unassembled WGS sequence"/>
</dbReference>
<dbReference type="Proteomes" id="UP000441208">
    <property type="component" value="Unassembled WGS sequence"/>
</dbReference>
<evidence type="ECO:0000313" key="6">
    <source>
        <dbReference type="EMBL" id="KAE9230209.1"/>
    </source>
</evidence>
<dbReference type="Proteomes" id="UP000429523">
    <property type="component" value="Unassembled WGS sequence"/>
</dbReference>
<keyword evidence="10" id="KW-1185">Reference proteome</keyword>
<dbReference type="EMBL" id="QXGC01000083">
    <property type="protein sequence ID" value="KAE9250741.1"/>
    <property type="molecule type" value="Genomic_DNA"/>
</dbReference>
<evidence type="ECO:0000313" key="10">
    <source>
        <dbReference type="Proteomes" id="UP000433483"/>
    </source>
</evidence>
<evidence type="ECO:0000313" key="2">
    <source>
        <dbReference type="EMBL" id="KAE8948207.1"/>
    </source>
</evidence>
<sequence length="521" mass="57172">MTAITFDTSDSDKDPTSTLVLLGEEEFVLRASRTRVVFENYNRDGEASGDQSITLNLDNGHAQHADSPVEADNTSVPIILSPPSTARFELALNDSTSSSPSLKAVLSRGSPLTCTVRFKRPRVDESDYAWDNFQDRFVVHTRLSKLVIHLEAWKNGVASFSRDQESSLLFPASLPEVKAPPLKLFGALERNAVRQGASSPCLTEITKTSLVSEQNNVASNAEVLRSPRTEALPYLSRPGSRERQSSPSLSSRVNPAISPPVNDGSSARPEVTAVQSQREAREVIMKLRRRRTLQSKASSSTSATEPDSFPETVALDANTKADLEEFNNLVIAARDHITKETAKAKNELAYYQQLLPVPPPRSSTPETPSPVAQKTRKNRQMSAATRRPSKLPSLVRPSSNVAIVSASTANDTMCSITNQELSPLEQVPQRRSCSARQRIRRTTKPQSLSALLDDVQVLQPQKEVSNLPTTTTRRKSINNQLQQEQVDELSDFDDPDPEVDDAPVLPDDLSGVATLEADELL</sequence>
<feature type="compositionally biased region" description="Polar residues" evidence="1">
    <location>
        <begin position="294"/>
        <end position="305"/>
    </location>
</feature>
<comment type="caution">
    <text evidence="4">The sequence shown here is derived from an EMBL/GenBank/DDBJ whole genome shotgun (WGS) entry which is preliminary data.</text>
</comment>